<feature type="domain" description="FAD/NAD(P)-binding" evidence="3">
    <location>
        <begin position="5"/>
        <end position="308"/>
    </location>
</feature>
<dbReference type="PIRSF" id="PIRSF037495">
    <property type="entry name" value="Opine_OX_OoxA/HcnB"/>
    <property type="match status" value="1"/>
</dbReference>
<dbReference type="InterPro" id="IPR051691">
    <property type="entry name" value="Metab_Enz_Cyan_OpOx_G3PDH"/>
</dbReference>
<comment type="caution">
    <text evidence="4">The sequence shown here is derived from an EMBL/GenBank/DDBJ whole genome shotgun (WGS) entry which is preliminary data.</text>
</comment>
<dbReference type="RefSeq" id="WP_285664335.1">
    <property type="nucleotide sequence ID" value="NZ_BSTX01000002.1"/>
</dbReference>
<dbReference type="InterPro" id="IPR007419">
    <property type="entry name" value="BFD-like_2Fe2S-bd_dom"/>
</dbReference>
<dbReference type="Pfam" id="PF07992">
    <property type="entry name" value="Pyr_redox_2"/>
    <property type="match status" value="1"/>
</dbReference>
<evidence type="ECO:0000259" key="2">
    <source>
        <dbReference type="Pfam" id="PF04324"/>
    </source>
</evidence>
<evidence type="ECO:0000313" key="4">
    <source>
        <dbReference type="EMBL" id="GLZ79214.1"/>
    </source>
</evidence>
<evidence type="ECO:0000313" key="5">
    <source>
        <dbReference type="Proteomes" id="UP001165079"/>
    </source>
</evidence>
<dbReference type="Pfam" id="PF04324">
    <property type="entry name" value="Fer2_BFD"/>
    <property type="match status" value="1"/>
</dbReference>
<dbReference type="InterPro" id="IPR041854">
    <property type="entry name" value="BFD-like_2Fe2S-bd_dom_sf"/>
</dbReference>
<dbReference type="InterPro" id="IPR023753">
    <property type="entry name" value="FAD/NAD-binding_dom"/>
</dbReference>
<dbReference type="GO" id="GO:0016491">
    <property type="term" value="F:oxidoreductase activity"/>
    <property type="evidence" value="ECO:0007669"/>
    <property type="project" value="UniProtKB-KW"/>
</dbReference>
<dbReference type="EMBL" id="BSTX01000002">
    <property type="protein sequence ID" value="GLZ79214.1"/>
    <property type="molecule type" value="Genomic_DNA"/>
</dbReference>
<dbReference type="AlphaFoldDB" id="A0A9W6SLM1"/>
<evidence type="ECO:0000259" key="3">
    <source>
        <dbReference type="Pfam" id="PF07992"/>
    </source>
</evidence>
<name>A0A9W6SLM1_9ACTN</name>
<dbReference type="CDD" id="cd19946">
    <property type="entry name" value="GlpA-like_Fer2_BFD-like"/>
    <property type="match status" value="1"/>
</dbReference>
<dbReference type="PANTHER" id="PTHR42949:SF3">
    <property type="entry name" value="ANAEROBIC GLYCEROL-3-PHOSPHATE DEHYDROGENASE SUBUNIT B"/>
    <property type="match status" value="1"/>
</dbReference>
<accession>A0A9W6SLM1</accession>
<dbReference type="Proteomes" id="UP001165079">
    <property type="component" value="Unassembled WGS sequence"/>
</dbReference>
<reference evidence="4" key="1">
    <citation type="submission" date="2023-03" db="EMBL/GenBank/DDBJ databases">
        <title>Actinorhabdospora filicis NBRC 111898.</title>
        <authorList>
            <person name="Ichikawa N."/>
            <person name="Sato H."/>
            <person name="Tonouchi N."/>
        </authorList>
    </citation>
    <scope>NUCLEOTIDE SEQUENCE</scope>
    <source>
        <strain evidence="4">NBRC 111898</strain>
    </source>
</reference>
<dbReference type="SUPFAM" id="SSF51905">
    <property type="entry name" value="FAD/NAD(P)-binding domain"/>
    <property type="match status" value="1"/>
</dbReference>
<evidence type="ECO:0000256" key="1">
    <source>
        <dbReference type="ARBA" id="ARBA00023002"/>
    </source>
</evidence>
<dbReference type="InterPro" id="IPR017224">
    <property type="entry name" value="Opine_Oxase_asu/HCN_bsu"/>
</dbReference>
<dbReference type="Gene3D" id="1.10.10.1100">
    <property type="entry name" value="BFD-like [2Fe-2S]-binding domain"/>
    <property type="match status" value="1"/>
</dbReference>
<gene>
    <name evidence="4" type="ORF">Afil01_40210</name>
</gene>
<proteinExistence type="predicted"/>
<keyword evidence="1" id="KW-0560">Oxidoreductase</keyword>
<keyword evidence="5" id="KW-1185">Reference proteome</keyword>
<feature type="domain" description="BFD-like [2Fe-2S]-binding" evidence="2">
    <location>
        <begin position="366"/>
        <end position="415"/>
    </location>
</feature>
<dbReference type="PRINTS" id="PR00469">
    <property type="entry name" value="PNDRDTASEII"/>
</dbReference>
<sequence>MPDADLAVIGAGPAGLAAAGAAARAGLTVVLLDPAERPGGQFYRHRDGDDGRGHHHWRDYLRLAGDLEGVHYLPGHRVWHAEPGEPHVLHCLAGNRDERPVTVRAAKIVLATGAHDRALPFPGWDLPGVMTAGGAQALWKGQGLPAGRRVVISGTGPFLLPVATGLLKAGARVAGVYEANRPSAALLPLALDPARAVEGAGYALALARHRVPYRTGRAVIAAHGEGRLESVTVARLDRDWQPVPGTEKIVTCDALAIGYGFTPQLELAVQLGCAVEDGPDGSAVITADAAQATTVPGVWAAGETLGVGGAVLAMATGALAGHAAAGTTPPGALLRRRARQRRLAAAIAAAWPVRDGWREWLRDDTVVCRCEEVDHGALKRAIADGARDVRSAKLLCRAGMGLCQGRVCGFPVARVLGVPDRPNRPVAQPVRLRDLAYPDTSRGEHR</sequence>
<organism evidence="4 5">
    <name type="scientific">Actinorhabdospora filicis</name>
    <dbReference type="NCBI Taxonomy" id="1785913"/>
    <lineage>
        <taxon>Bacteria</taxon>
        <taxon>Bacillati</taxon>
        <taxon>Actinomycetota</taxon>
        <taxon>Actinomycetes</taxon>
        <taxon>Micromonosporales</taxon>
        <taxon>Micromonosporaceae</taxon>
        <taxon>Actinorhabdospora</taxon>
    </lineage>
</organism>
<protein>
    <submittedName>
        <fullName evidence="4">Pyridine nucleotide-disulfide oxidoreductase</fullName>
    </submittedName>
</protein>
<dbReference type="PRINTS" id="PR00368">
    <property type="entry name" value="FADPNR"/>
</dbReference>
<dbReference type="InterPro" id="IPR036188">
    <property type="entry name" value="FAD/NAD-bd_sf"/>
</dbReference>
<dbReference type="PANTHER" id="PTHR42949">
    <property type="entry name" value="ANAEROBIC GLYCEROL-3-PHOSPHATE DEHYDROGENASE SUBUNIT B"/>
    <property type="match status" value="1"/>
</dbReference>
<dbReference type="Gene3D" id="3.50.50.60">
    <property type="entry name" value="FAD/NAD(P)-binding domain"/>
    <property type="match status" value="2"/>
</dbReference>